<evidence type="ECO:0000313" key="3">
    <source>
        <dbReference type="Proteomes" id="UP000015106"/>
    </source>
</evidence>
<organism evidence="2 3">
    <name type="scientific">Triticum urartu</name>
    <name type="common">Red wild einkorn</name>
    <name type="synonym">Crithodium urartu</name>
    <dbReference type="NCBI Taxonomy" id="4572"/>
    <lineage>
        <taxon>Eukaryota</taxon>
        <taxon>Viridiplantae</taxon>
        <taxon>Streptophyta</taxon>
        <taxon>Embryophyta</taxon>
        <taxon>Tracheophyta</taxon>
        <taxon>Spermatophyta</taxon>
        <taxon>Magnoliopsida</taxon>
        <taxon>Liliopsida</taxon>
        <taxon>Poales</taxon>
        <taxon>Poaceae</taxon>
        <taxon>BOP clade</taxon>
        <taxon>Pooideae</taxon>
        <taxon>Triticodae</taxon>
        <taxon>Triticeae</taxon>
        <taxon>Triticinae</taxon>
        <taxon>Triticum</taxon>
    </lineage>
</organism>
<keyword evidence="3" id="KW-1185">Reference proteome</keyword>
<evidence type="ECO:0000256" key="1">
    <source>
        <dbReference type="SAM" id="MobiDB-lite"/>
    </source>
</evidence>
<dbReference type="Gramene" id="TuG1812G0200001547.01.T01">
    <property type="protein sequence ID" value="TuG1812G0200001547.01.T01.cds422344"/>
    <property type="gene ID" value="TuG1812G0200001547.01"/>
</dbReference>
<evidence type="ECO:0000313" key="2">
    <source>
        <dbReference type="EnsemblPlants" id="TuG1812G0200001547.01.T01.cds422344"/>
    </source>
</evidence>
<protein>
    <submittedName>
        <fullName evidence="2">Uncharacterized protein</fullName>
    </submittedName>
</protein>
<reference evidence="2" key="2">
    <citation type="submission" date="2018-03" db="EMBL/GenBank/DDBJ databases">
        <title>The Triticum urartu genome reveals the dynamic nature of wheat genome evolution.</title>
        <authorList>
            <person name="Ling H."/>
            <person name="Ma B."/>
            <person name="Shi X."/>
            <person name="Liu H."/>
            <person name="Dong L."/>
            <person name="Sun H."/>
            <person name="Cao Y."/>
            <person name="Gao Q."/>
            <person name="Zheng S."/>
            <person name="Li Y."/>
            <person name="Yu Y."/>
            <person name="Du H."/>
            <person name="Qi M."/>
            <person name="Li Y."/>
            <person name="Yu H."/>
            <person name="Cui Y."/>
            <person name="Wang N."/>
            <person name="Chen C."/>
            <person name="Wu H."/>
            <person name="Zhao Y."/>
            <person name="Zhang J."/>
            <person name="Li Y."/>
            <person name="Zhou W."/>
            <person name="Zhang B."/>
            <person name="Hu W."/>
            <person name="Eijk M."/>
            <person name="Tang J."/>
            <person name="Witsenboer H."/>
            <person name="Zhao S."/>
            <person name="Li Z."/>
            <person name="Zhang A."/>
            <person name="Wang D."/>
            <person name="Liang C."/>
        </authorList>
    </citation>
    <scope>NUCLEOTIDE SEQUENCE [LARGE SCALE GENOMIC DNA]</scope>
    <source>
        <strain evidence="2">cv. G1812</strain>
    </source>
</reference>
<name>A0A8R7TE62_TRIUA</name>
<proteinExistence type="predicted"/>
<reference evidence="2" key="3">
    <citation type="submission" date="2022-06" db="UniProtKB">
        <authorList>
            <consortium name="EnsemblPlants"/>
        </authorList>
    </citation>
    <scope>IDENTIFICATION</scope>
</reference>
<dbReference type="Proteomes" id="UP000015106">
    <property type="component" value="Chromosome 2"/>
</dbReference>
<accession>A0A8R7TE62</accession>
<feature type="region of interest" description="Disordered" evidence="1">
    <location>
        <begin position="1"/>
        <end position="54"/>
    </location>
</feature>
<reference evidence="3" key="1">
    <citation type="journal article" date="2013" name="Nature">
        <title>Draft genome of the wheat A-genome progenitor Triticum urartu.</title>
        <authorList>
            <person name="Ling H.Q."/>
            <person name="Zhao S."/>
            <person name="Liu D."/>
            <person name="Wang J."/>
            <person name="Sun H."/>
            <person name="Zhang C."/>
            <person name="Fan H."/>
            <person name="Li D."/>
            <person name="Dong L."/>
            <person name="Tao Y."/>
            <person name="Gao C."/>
            <person name="Wu H."/>
            <person name="Li Y."/>
            <person name="Cui Y."/>
            <person name="Guo X."/>
            <person name="Zheng S."/>
            <person name="Wang B."/>
            <person name="Yu K."/>
            <person name="Liang Q."/>
            <person name="Yang W."/>
            <person name="Lou X."/>
            <person name="Chen J."/>
            <person name="Feng M."/>
            <person name="Jian J."/>
            <person name="Zhang X."/>
            <person name="Luo G."/>
            <person name="Jiang Y."/>
            <person name="Liu J."/>
            <person name="Wang Z."/>
            <person name="Sha Y."/>
            <person name="Zhang B."/>
            <person name="Wu H."/>
            <person name="Tang D."/>
            <person name="Shen Q."/>
            <person name="Xue P."/>
            <person name="Zou S."/>
            <person name="Wang X."/>
            <person name="Liu X."/>
            <person name="Wang F."/>
            <person name="Yang Y."/>
            <person name="An X."/>
            <person name="Dong Z."/>
            <person name="Zhang K."/>
            <person name="Zhang X."/>
            <person name="Luo M.C."/>
            <person name="Dvorak J."/>
            <person name="Tong Y."/>
            <person name="Wang J."/>
            <person name="Yang H."/>
            <person name="Li Z."/>
            <person name="Wang D."/>
            <person name="Zhang A."/>
            <person name="Wang J."/>
        </authorList>
    </citation>
    <scope>NUCLEOTIDE SEQUENCE</scope>
    <source>
        <strain evidence="3">cv. G1812</strain>
    </source>
</reference>
<dbReference type="AlphaFoldDB" id="A0A8R7TE62"/>
<dbReference type="EnsemblPlants" id="TuG1812G0200001547.01.T01">
    <property type="protein sequence ID" value="TuG1812G0200001547.01.T01.cds422344"/>
    <property type="gene ID" value="TuG1812G0200001547.01"/>
</dbReference>
<sequence>MVVDGTTTMAGGANLHGTARYHGDGAPYPLPRSLPPSTNRGPATMTRQRRRKPHRAVHLVVCHALPGAPSPTRLLRGGDGGLCAGVVGSSSPPTYASTCVTVFHRRPMSSICFLCFP</sequence>